<dbReference type="PANTHER" id="PTHR32347">
    <property type="entry name" value="EFFLUX SYSTEM COMPONENT YKNX-RELATED"/>
    <property type="match status" value="1"/>
</dbReference>
<protein>
    <submittedName>
        <fullName evidence="4">HlyD family efflux transporter periplasmic adaptor subunit</fullName>
    </submittedName>
</protein>
<evidence type="ECO:0000256" key="2">
    <source>
        <dbReference type="ARBA" id="ARBA00023054"/>
    </source>
</evidence>
<evidence type="ECO:0000259" key="3">
    <source>
        <dbReference type="Pfam" id="PF01471"/>
    </source>
</evidence>
<evidence type="ECO:0000256" key="1">
    <source>
        <dbReference type="ARBA" id="ARBA00004196"/>
    </source>
</evidence>
<dbReference type="Proteomes" id="UP000305238">
    <property type="component" value="Unassembled WGS sequence"/>
</dbReference>
<reference evidence="4 5" key="1">
    <citation type="submission" date="2019-05" db="EMBL/GenBank/DDBJ databases">
        <title>Draft genome sequence of Actinomadura geliboluensis A8036.</title>
        <authorList>
            <person name="Saricaoglu S."/>
            <person name="Isik K."/>
        </authorList>
    </citation>
    <scope>NUCLEOTIDE SEQUENCE [LARGE SCALE GENOMIC DNA]</scope>
    <source>
        <strain evidence="4 5">A8036</strain>
    </source>
</reference>
<evidence type="ECO:0000313" key="4">
    <source>
        <dbReference type="EMBL" id="TMR41697.1"/>
    </source>
</evidence>
<name>A0A5S4H975_9ACTN</name>
<accession>A0A5S4H975</accession>
<dbReference type="RefSeq" id="WP_138634294.1">
    <property type="nucleotide sequence ID" value="NZ_VCKZ01000015.1"/>
</dbReference>
<dbReference type="Gene3D" id="1.10.101.10">
    <property type="entry name" value="PGBD-like superfamily/PGBD"/>
    <property type="match status" value="1"/>
</dbReference>
<comment type="caution">
    <text evidence="4">The sequence shown here is derived from an EMBL/GenBank/DDBJ whole genome shotgun (WGS) entry which is preliminary data.</text>
</comment>
<keyword evidence="2" id="KW-0175">Coiled coil</keyword>
<comment type="subcellular location">
    <subcellularLocation>
        <location evidence="1">Cell envelope</location>
    </subcellularLocation>
</comment>
<dbReference type="InterPro" id="IPR036366">
    <property type="entry name" value="PGBDSf"/>
</dbReference>
<organism evidence="4 5">
    <name type="scientific">Actinomadura geliboluensis</name>
    <dbReference type="NCBI Taxonomy" id="882440"/>
    <lineage>
        <taxon>Bacteria</taxon>
        <taxon>Bacillati</taxon>
        <taxon>Actinomycetota</taxon>
        <taxon>Actinomycetes</taxon>
        <taxon>Streptosporangiales</taxon>
        <taxon>Thermomonosporaceae</taxon>
        <taxon>Actinomadura</taxon>
    </lineage>
</organism>
<dbReference type="Gene3D" id="2.40.420.20">
    <property type="match status" value="1"/>
</dbReference>
<gene>
    <name evidence="4" type="ORF">ETD96_04140</name>
</gene>
<dbReference type="SUPFAM" id="SSF47090">
    <property type="entry name" value="PGBD-like"/>
    <property type="match status" value="1"/>
</dbReference>
<evidence type="ECO:0000313" key="5">
    <source>
        <dbReference type="Proteomes" id="UP000305238"/>
    </source>
</evidence>
<sequence length="354" mass="36731">MKRKTVIGITTAVVVAGGGAGGAISVAASSGGEPRQDAGVSTAEAPVKYGDLSDTTSADGTLGYGGQRKIMASGDGTVTWIRSPGSTVRMDDMLYELDGRPVRLMYGKRPMYRQLKTGVEGPDVRQVEKSLRALGHGGGLTVDSKFTAATSNAIKRWQRAHDAKATGTVGPNDIVFVPGPIRVISRDASPGGRVAPGQPVMTSSGTDRVVNLKLTAGEVRLLKNGTKVTVELPGNRNVTATVRSVGTTAVQEEGNGPDGEAKVNVVVKLDDPKDAGNLNQAPVTVRITTQTRKNVLSVPVQALLALPGGGFGVRVVAPGETRMVRVELGIFGQGRVEVTGDGIKEGMKVEVPTS</sequence>
<dbReference type="AlphaFoldDB" id="A0A5S4H975"/>
<feature type="domain" description="Peptidoglycan binding-like" evidence="3">
    <location>
        <begin position="121"/>
        <end position="172"/>
    </location>
</feature>
<dbReference type="InterPro" id="IPR002477">
    <property type="entry name" value="Peptidoglycan-bd-like"/>
</dbReference>
<proteinExistence type="predicted"/>
<dbReference type="InterPro" id="IPR036365">
    <property type="entry name" value="PGBD-like_sf"/>
</dbReference>
<dbReference type="Pfam" id="PF01471">
    <property type="entry name" value="PG_binding_1"/>
    <property type="match status" value="1"/>
</dbReference>
<dbReference type="GO" id="GO:0030313">
    <property type="term" value="C:cell envelope"/>
    <property type="evidence" value="ECO:0007669"/>
    <property type="project" value="UniProtKB-SubCell"/>
</dbReference>
<dbReference type="OrthoDB" id="3268648at2"/>
<dbReference type="EMBL" id="VCKZ01000015">
    <property type="protein sequence ID" value="TMR41697.1"/>
    <property type="molecule type" value="Genomic_DNA"/>
</dbReference>
<dbReference type="InterPro" id="IPR050465">
    <property type="entry name" value="UPF0194_transport"/>
</dbReference>
<keyword evidence="5" id="KW-1185">Reference proteome</keyword>